<dbReference type="FunFam" id="3.30.750.24:FF:000012">
    <property type="entry name" value="Sulfate transporter family protein"/>
    <property type="match status" value="1"/>
</dbReference>
<dbReference type="InterPro" id="IPR014710">
    <property type="entry name" value="RmlC-like_jellyroll"/>
</dbReference>
<feature type="compositionally biased region" description="Low complexity" evidence="15">
    <location>
        <begin position="110"/>
        <end position="126"/>
    </location>
</feature>
<dbReference type="STRING" id="28573.A0A0U1LPK4"/>
<feature type="region of interest" description="Disordered" evidence="15">
    <location>
        <begin position="364"/>
        <end position="389"/>
    </location>
</feature>
<evidence type="ECO:0000256" key="1">
    <source>
        <dbReference type="ARBA" id="ARBA00002340"/>
    </source>
</evidence>
<dbReference type="InterPro" id="IPR036513">
    <property type="entry name" value="STAS_dom_sf"/>
</dbReference>
<dbReference type="OMA" id="FCENEYL"/>
<evidence type="ECO:0000259" key="17">
    <source>
        <dbReference type="PROSITE" id="PS50042"/>
    </source>
</evidence>
<dbReference type="PROSITE" id="PS50042">
    <property type="entry name" value="CNMP_BINDING_3"/>
    <property type="match status" value="1"/>
</dbReference>
<dbReference type="InterPro" id="IPR021151">
    <property type="entry name" value="GINS_A"/>
</dbReference>
<dbReference type="FunFam" id="1.20.58.1030:FF:000003">
    <property type="entry name" value="DNA replication complex GINS protein PSF1"/>
    <property type="match status" value="1"/>
</dbReference>
<dbReference type="GO" id="GO:0006260">
    <property type="term" value="P:DNA replication"/>
    <property type="evidence" value="ECO:0007669"/>
    <property type="project" value="UniProtKB-KW"/>
</dbReference>
<dbReference type="SUPFAM" id="SSF158573">
    <property type="entry name" value="GINS helical bundle-like"/>
    <property type="match status" value="1"/>
</dbReference>
<evidence type="ECO:0000256" key="2">
    <source>
        <dbReference type="ARBA" id="ARBA00004123"/>
    </source>
</evidence>
<comment type="function">
    <text evidence="1">The GINS complex plays an essential role in the initiation of DNA replication.</text>
</comment>
<dbReference type="Pfam" id="PF01740">
    <property type="entry name" value="STAS"/>
    <property type="match status" value="1"/>
</dbReference>
<feature type="transmembrane region" description="Helical" evidence="16">
    <location>
        <begin position="655"/>
        <end position="676"/>
    </location>
</feature>
<evidence type="ECO:0000256" key="16">
    <source>
        <dbReference type="SAM" id="Phobius"/>
    </source>
</evidence>
<evidence type="ECO:0000256" key="15">
    <source>
        <dbReference type="SAM" id="MobiDB-lite"/>
    </source>
</evidence>
<feature type="domain" description="STAS" evidence="18">
    <location>
        <begin position="920"/>
        <end position="1029"/>
    </location>
</feature>
<keyword evidence="10" id="KW-0029">Amino-acid transport</keyword>
<feature type="transmembrane region" description="Helical" evidence="16">
    <location>
        <begin position="458"/>
        <end position="483"/>
    </location>
</feature>
<dbReference type="Proteomes" id="UP000054383">
    <property type="component" value="Unassembled WGS sequence"/>
</dbReference>
<protein>
    <recommendedName>
        <fullName evidence="5">DNA replication complex GINS protein PSF1</fullName>
    </recommendedName>
    <alternativeName>
        <fullName evidence="14">DNA replication complex GINS protein psf1</fullName>
    </alternativeName>
</protein>
<feature type="transmembrane region" description="Helical" evidence="16">
    <location>
        <begin position="495"/>
        <end position="516"/>
    </location>
</feature>
<evidence type="ECO:0000313" key="20">
    <source>
        <dbReference type="Proteomes" id="UP000054383"/>
    </source>
</evidence>
<dbReference type="InterPro" id="IPR011547">
    <property type="entry name" value="SLC26A/SulP_dom"/>
</dbReference>
<keyword evidence="7" id="KW-0926">Vacuole</keyword>
<keyword evidence="20" id="KW-1185">Reference proteome</keyword>
<evidence type="ECO:0000256" key="4">
    <source>
        <dbReference type="ARBA" id="ARBA00006677"/>
    </source>
</evidence>
<dbReference type="GO" id="GO:0000329">
    <property type="term" value="C:fungal-type vacuole membrane"/>
    <property type="evidence" value="ECO:0007669"/>
    <property type="project" value="UniProtKB-ARBA"/>
</dbReference>
<dbReference type="PANTHER" id="PTHR43310:SF4">
    <property type="entry name" value="AFR304WP"/>
    <property type="match status" value="1"/>
</dbReference>
<dbReference type="InterPro" id="IPR052706">
    <property type="entry name" value="Membrane-Transporter-like"/>
</dbReference>
<keyword evidence="6" id="KW-0813">Transport</keyword>
<reference evidence="19 20" key="1">
    <citation type="submission" date="2015-04" db="EMBL/GenBank/DDBJ databases">
        <authorList>
            <person name="Syromyatnikov M.Y."/>
            <person name="Popov V.N."/>
        </authorList>
    </citation>
    <scope>NUCLEOTIDE SEQUENCE [LARGE SCALE GENOMIC DNA]</scope>
    <source>
        <strain evidence="19">WF-38-12</strain>
    </source>
</reference>
<dbReference type="SMART" id="SM00100">
    <property type="entry name" value="cNMP"/>
    <property type="match status" value="1"/>
</dbReference>
<dbReference type="SUPFAM" id="SSF51206">
    <property type="entry name" value="cAMP-binding domain-like"/>
    <property type="match status" value="1"/>
</dbReference>
<dbReference type="Gene3D" id="2.60.120.10">
    <property type="entry name" value="Jelly Rolls"/>
    <property type="match status" value="1"/>
</dbReference>
<dbReference type="InterPro" id="IPR002645">
    <property type="entry name" value="STAS_dom"/>
</dbReference>
<feature type="domain" description="Cyclic nucleotide-binding" evidence="17">
    <location>
        <begin position="1149"/>
        <end position="1228"/>
    </location>
</feature>
<feature type="region of interest" description="Disordered" evidence="15">
    <location>
        <begin position="110"/>
        <end position="145"/>
    </location>
</feature>
<evidence type="ECO:0000256" key="14">
    <source>
        <dbReference type="ARBA" id="ARBA00067388"/>
    </source>
</evidence>
<dbReference type="Gene3D" id="1.20.58.1030">
    <property type="match status" value="1"/>
</dbReference>
<dbReference type="InterPro" id="IPR036224">
    <property type="entry name" value="GINS_bundle-like_dom_sf"/>
</dbReference>
<comment type="similarity">
    <text evidence="4">Belongs to the GINS1/PSF1 family.</text>
</comment>
<feature type="compositionally biased region" description="Polar residues" evidence="15">
    <location>
        <begin position="339"/>
        <end position="350"/>
    </location>
</feature>
<dbReference type="GO" id="GO:0034490">
    <property type="term" value="P:basic amino acid transmembrane import into vacuole"/>
    <property type="evidence" value="ECO:0007669"/>
    <property type="project" value="UniProtKB-ARBA"/>
</dbReference>
<feature type="transmembrane region" description="Helical" evidence="16">
    <location>
        <begin position="626"/>
        <end position="648"/>
    </location>
</feature>
<keyword evidence="12 16" id="KW-0472">Membrane</keyword>
<keyword evidence="9" id="KW-0235">DNA replication</keyword>
<keyword evidence="8 16" id="KW-0812">Transmembrane</keyword>
<name>A0A0U1LPK4_TALIS</name>
<dbReference type="Gene3D" id="3.30.750.24">
    <property type="entry name" value="STAS domain"/>
    <property type="match status" value="1"/>
</dbReference>
<feature type="transmembrane region" description="Helical" evidence="16">
    <location>
        <begin position="849"/>
        <end position="881"/>
    </location>
</feature>
<evidence type="ECO:0000256" key="3">
    <source>
        <dbReference type="ARBA" id="ARBA00004128"/>
    </source>
</evidence>
<dbReference type="InterPro" id="IPR011089">
    <property type="entry name" value="GmrSD_C"/>
</dbReference>
<keyword evidence="13" id="KW-0539">Nucleus</keyword>
<dbReference type="CDD" id="cd07042">
    <property type="entry name" value="STAS_SulP_like_sulfate_transporter"/>
    <property type="match status" value="1"/>
</dbReference>
<dbReference type="SUPFAM" id="SSF52091">
    <property type="entry name" value="SpoIIaa-like"/>
    <property type="match status" value="1"/>
</dbReference>
<evidence type="ECO:0000256" key="10">
    <source>
        <dbReference type="ARBA" id="ARBA00022970"/>
    </source>
</evidence>
<dbReference type="OrthoDB" id="409725at2759"/>
<organism evidence="19 20">
    <name type="scientific">Talaromyces islandicus</name>
    <name type="common">Penicillium islandicum</name>
    <dbReference type="NCBI Taxonomy" id="28573"/>
    <lineage>
        <taxon>Eukaryota</taxon>
        <taxon>Fungi</taxon>
        <taxon>Dikarya</taxon>
        <taxon>Ascomycota</taxon>
        <taxon>Pezizomycotina</taxon>
        <taxon>Eurotiomycetes</taxon>
        <taxon>Eurotiomycetidae</taxon>
        <taxon>Eurotiales</taxon>
        <taxon>Trichocomaceae</taxon>
        <taxon>Talaromyces</taxon>
        <taxon>Talaromyces sect. Islandici</taxon>
    </lineage>
</organism>
<dbReference type="Pfam" id="PF00916">
    <property type="entry name" value="Sulfate_transp"/>
    <property type="match status" value="1"/>
</dbReference>
<comment type="subcellular location">
    <subcellularLocation>
        <location evidence="2">Nucleus</location>
    </subcellularLocation>
    <subcellularLocation>
        <location evidence="3">Vacuole membrane</location>
        <topology evidence="3">Multi-pass membrane protein</topology>
    </subcellularLocation>
</comment>
<feature type="transmembrane region" description="Helical" evidence="16">
    <location>
        <begin position="796"/>
        <end position="828"/>
    </location>
</feature>
<evidence type="ECO:0000256" key="6">
    <source>
        <dbReference type="ARBA" id="ARBA00022448"/>
    </source>
</evidence>
<gene>
    <name evidence="19" type="ORF">PISL3812_02083</name>
</gene>
<evidence type="ECO:0000256" key="13">
    <source>
        <dbReference type="ARBA" id="ARBA00023242"/>
    </source>
</evidence>
<evidence type="ECO:0000256" key="12">
    <source>
        <dbReference type="ARBA" id="ARBA00023136"/>
    </source>
</evidence>
<dbReference type="GO" id="GO:0000811">
    <property type="term" value="C:GINS complex"/>
    <property type="evidence" value="ECO:0007669"/>
    <property type="project" value="InterPro"/>
</dbReference>
<proteinExistence type="inferred from homology"/>
<keyword evidence="11 16" id="KW-1133">Transmembrane helix</keyword>
<dbReference type="Pfam" id="PF05916">
    <property type="entry name" value="Sld5"/>
    <property type="match status" value="1"/>
</dbReference>
<dbReference type="EMBL" id="CVMT01000002">
    <property type="protein sequence ID" value="CRG84911.1"/>
    <property type="molecule type" value="Genomic_DNA"/>
</dbReference>
<dbReference type="Pfam" id="PF07510">
    <property type="entry name" value="GmrSD_C"/>
    <property type="match status" value="1"/>
</dbReference>
<evidence type="ECO:0000256" key="9">
    <source>
        <dbReference type="ARBA" id="ARBA00022705"/>
    </source>
</evidence>
<evidence type="ECO:0000313" key="19">
    <source>
        <dbReference type="EMBL" id="CRG84911.1"/>
    </source>
</evidence>
<evidence type="ECO:0000256" key="7">
    <source>
        <dbReference type="ARBA" id="ARBA00022554"/>
    </source>
</evidence>
<dbReference type="PANTHER" id="PTHR43310">
    <property type="entry name" value="SULFATE TRANSPORTER YBAR-RELATED"/>
    <property type="match status" value="1"/>
</dbReference>
<evidence type="ECO:0000259" key="18">
    <source>
        <dbReference type="PROSITE" id="PS50801"/>
    </source>
</evidence>
<feature type="compositionally biased region" description="Gly residues" evidence="15">
    <location>
        <begin position="131"/>
        <end position="140"/>
    </location>
</feature>
<dbReference type="Pfam" id="PF00027">
    <property type="entry name" value="cNMP_binding"/>
    <property type="match status" value="1"/>
</dbReference>
<dbReference type="InterPro" id="IPR018490">
    <property type="entry name" value="cNMP-bd_dom_sf"/>
</dbReference>
<sequence length="1421" mass="156916">MYGELGNKLVQHAKRTQTLTYLPPYQTEIVRSVAREVRELDRDVAHHLAPFEGHAAGGFNPSSQPAIACALLVDHLCMRRNKRCLLAYHRTRAEKLEDMCWRGVDVEQQQQQQQQQPQQQQQQNAGDGEEGAGPAGGGGASSLSPEEEEYFRQYSDMLAAHKGQWTDIDLTGSLEPPKDLFIDVRVLRDAGEIQTEYGQQPAHVGSPLLDMSEFRNSTSSYNDAAAGSSSALAIHDSTASISSIAKAESSALSSSNVKTPSRSFYHRAFHGSLDPAQYSSHGVREQSAELASLAISDAETGTSLDETPQSLDIFQQHRARANSNNSNNYDAGTIDEVSSDSGSPTPTQLSSSALTAMMRDPARNSAVNNSSVPLDTDVSEEVAGEDDERTSLIRRRAPSKDLNYGAVAATDLEGQTLLHVQRASPVQDAKIFLSAVVHPKSWDRRAIWREGVVRPVSLLPAVFLGLLLNILDALSYGMILFPLGEAIFSDLGSDGISMFYVSTIISQLVFSSGASIFKGGIGSEMIEVVPFFHKMAFMILNRVGAENPKSVLATTILSFSISSVLTGIVFFLMGVCKLGSLIGFFPRHILIGCIGGVGWFLIATGVEVSARLPGNLEYNVAMLQKLFSFDTVFLWMIPLALAIFLLVLKRFIKSNFLVGGYFIFVGALFYVIKFIAHISMQSLRENGWVFEAPAAANPWWHFYTLYDFSAVNWSALADTIPAMFALTFFGVLHVPINVPALGISTGEDNLNVDRELIAHGVTNALSGSVGSIQNYLVYTNSLMFIGSGGDSRLAGVMLAAATGGVMLIGPVIIGYIPILVVGALIFLLGIELMEEALVDTWGKLHRLEYLTVVIIVVTMGAWDFVIGILVGIILACVNFVVQTSRKSAIRATYSGEFTASTVRRPPIQQRFLKDAGKQTLIIKLSGFLFFGTIVNVEATARGLIDEEAFTRRPIRFLVLDFSRVNGLDFSAAEALTRINRILGKRFVQTIISGLDVESEVGKSLHNVGLFADESLVQIFEDLNSALEFCENEYLKVFYSRKEALTRRMEEQPRFLDVPDDGLVRRSNSSSSSSRQPVLTDLYGHSPRRTYLQQAALQTLSQDEHAVRAPQKWMTYRQPLPLLLQAFHDLTHKTEDFWFPACAYFRREAYPHNTVLYREGDPAQTFYLLESGMLRAEYTLPQGRYSELIVAGRPCGELPFFGDTPRTATVRVDQDCVAWCLNVERWEALRRDEPGIAHELLMTGIPSTSTAKSLLGKLTVGSGDEIDGYERDKFKTWIQIGDNCDTREYVLKRDGTDVKVDNACESTSGTWTSPYDGKEWDSASDLQIDHMVPLKNAWNSGAANWTATQRQDYANDIVRPQLWAVTSSVNESKGDRSPDEWKPPSDNFFCTYAEAWVEVKSYYELTITEAEKSALSDMLDTC</sequence>
<accession>A0A0U1LPK4</accession>
<dbReference type="PROSITE" id="PS50801">
    <property type="entry name" value="STAS"/>
    <property type="match status" value="1"/>
</dbReference>
<feature type="transmembrane region" description="Helical" evidence="16">
    <location>
        <begin position="588"/>
        <end position="606"/>
    </location>
</feature>
<dbReference type="CDD" id="cd00038">
    <property type="entry name" value="CAP_ED"/>
    <property type="match status" value="1"/>
</dbReference>
<evidence type="ECO:0000256" key="8">
    <source>
        <dbReference type="ARBA" id="ARBA00022692"/>
    </source>
</evidence>
<dbReference type="InterPro" id="IPR000595">
    <property type="entry name" value="cNMP-bd_dom"/>
</dbReference>
<dbReference type="CDD" id="cd11710">
    <property type="entry name" value="GINS_A_psf1"/>
    <property type="match status" value="1"/>
</dbReference>
<evidence type="ECO:0000256" key="5">
    <source>
        <dbReference type="ARBA" id="ARBA00015143"/>
    </source>
</evidence>
<feature type="transmembrane region" description="Helical" evidence="16">
    <location>
        <begin position="551"/>
        <end position="576"/>
    </location>
</feature>
<dbReference type="InterPro" id="IPR005339">
    <property type="entry name" value="GINS_Psf1"/>
</dbReference>
<feature type="compositionally biased region" description="Acidic residues" evidence="15">
    <location>
        <begin position="377"/>
        <end position="388"/>
    </location>
</feature>
<evidence type="ECO:0000256" key="11">
    <source>
        <dbReference type="ARBA" id="ARBA00022989"/>
    </source>
</evidence>
<feature type="region of interest" description="Disordered" evidence="15">
    <location>
        <begin position="320"/>
        <end position="350"/>
    </location>
</feature>